<dbReference type="EMBL" id="JBHTAR010000011">
    <property type="protein sequence ID" value="MFC7201548.1"/>
    <property type="molecule type" value="Genomic_DNA"/>
</dbReference>
<sequence>MTSSDDTDQRSVGSGNSLTFTELHAAILGTVVGVFGAFVFARGFRTVGVALGAAFVGFVLGFDLRGRAESRVEPRVEAAELVLQREPWYALGAFVVAGALVLFAL</sequence>
<protein>
    <recommendedName>
        <fullName evidence="4">FUN14 family protein</fullName>
    </recommendedName>
</protein>
<reference evidence="2 3" key="1">
    <citation type="journal article" date="2019" name="Int. J. Syst. Evol. Microbiol.">
        <title>The Global Catalogue of Microorganisms (GCM) 10K type strain sequencing project: providing services to taxonomists for standard genome sequencing and annotation.</title>
        <authorList>
            <consortium name="The Broad Institute Genomics Platform"/>
            <consortium name="The Broad Institute Genome Sequencing Center for Infectious Disease"/>
            <person name="Wu L."/>
            <person name="Ma J."/>
        </authorList>
    </citation>
    <scope>NUCLEOTIDE SEQUENCE [LARGE SCALE GENOMIC DNA]</scope>
    <source>
        <strain evidence="2 3">XZGYJ-43</strain>
    </source>
</reference>
<evidence type="ECO:0000313" key="3">
    <source>
        <dbReference type="Proteomes" id="UP001596447"/>
    </source>
</evidence>
<dbReference type="AlphaFoldDB" id="A0ABD5Z904"/>
<name>A0ABD5Z904_9EURY</name>
<keyword evidence="3" id="KW-1185">Reference proteome</keyword>
<dbReference type="RefSeq" id="WP_279528292.1">
    <property type="nucleotide sequence ID" value="NZ_CP122312.1"/>
</dbReference>
<keyword evidence="1" id="KW-1133">Transmembrane helix</keyword>
<feature type="transmembrane region" description="Helical" evidence="1">
    <location>
        <begin position="23"/>
        <end position="41"/>
    </location>
</feature>
<gene>
    <name evidence="2" type="ORF">ACFQJ9_19415</name>
</gene>
<evidence type="ECO:0008006" key="4">
    <source>
        <dbReference type="Google" id="ProtNLM"/>
    </source>
</evidence>
<dbReference type="Proteomes" id="UP001596447">
    <property type="component" value="Unassembled WGS sequence"/>
</dbReference>
<organism evidence="2 3">
    <name type="scientific">Halospeciosus flavus</name>
    <dbReference type="NCBI Taxonomy" id="3032283"/>
    <lineage>
        <taxon>Archaea</taxon>
        <taxon>Methanobacteriati</taxon>
        <taxon>Methanobacteriota</taxon>
        <taxon>Stenosarchaea group</taxon>
        <taxon>Halobacteria</taxon>
        <taxon>Halobacteriales</taxon>
        <taxon>Halobacteriaceae</taxon>
        <taxon>Halospeciosus</taxon>
    </lineage>
</organism>
<evidence type="ECO:0000313" key="2">
    <source>
        <dbReference type="EMBL" id="MFC7201548.1"/>
    </source>
</evidence>
<accession>A0ABD5Z904</accession>
<feature type="transmembrane region" description="Helical" evidence="1">
    <location>
        <begin position="48"/>
        <end position="68"/>
    </location>
</feature>
<comment type="caution">
    <text evidence="2">The sequence shown here is derived from an EMBL/GenBank/DDBJ whole genome shotgun (WGS) entry which is preliminary data.</text>
</comment>
<keyword evidence="1" id="KW-0472">Membrane</keyword>
<proteinExistence type="predicted"/>
<evidence type="ECO:0000256" key="1">
    <source>
        <dbReference type="SAM" id="Phobius"/>
    </source>
</evidence>
<feature type="transmembrane region" description="Helical" evidence="1">
    <location>
        <begin position="88"/>
        <end position="104"/>
    </location>
</feature>
<keyword evidence="1" id="KW-0812">Transmembrane</keyword>